<gene>
    <name evidence="1" type="ORF">vipetofem_105</name>
</gene>
<organism evidence="1 2">
    <name type="scientific">Enterococcus phage vipetofem</name>
    <dbReference type="NCBI Taxonomy" id="2719594"/>
    <lineage>
        <taxon>Viruses</taxon>
        <taxon>Duplodnaviria</taxon>
        <taxon>Heunggongvirae</taxon>
        <taxon>Uroviricota</taxon>
        <taxon>Caudoviricetes</taxon>
        <taxon>Andrewesvirinae</taxon>
        <taxon>Vipetofemvirus</taxon>
        <taxon>Vipetofemvirus vipetofem</taxon>
    </lineage>
</organism>
<evidence type="ECO:0000313" key="2">
    <source>
        <dbReference type="Proteomes" id="UP000502113"/>
    </source>
</evidence>
<dbReference type="InterPro" id="IPR027417">
    <property type="entry name" value="P-loop_NTPase"/>
</dbReference>
<name>A0A6G9LL94_9CAUD</name>
<dbReference type="Pfam" id="PF13479">
    <property type="entry name" value="AAA_24"/>
    <property type="match status" value="1"/>
</dbReference>
<accession>A0A6G9LL94</accession>
<proteinExistence type="predicted"/>
<keyword evidence="2" id="KW-1185">Reference proteome</keyword>
<sequence length="356" mass="39991">MIDIFNVEPVKVSVNPADYSTFIYGVPKIGKTTLAYDLYKERGLFLATEDRHKTLAGANVIRITSWVDYLQVMGQLKQPKAKELYDVIIVDTVENLYNMLEKFVAAKYKESTVGERNDLWGKDWTDLKNMWKSGLNMIGEAGFVPCFIAHATEQMVQIPASGVLKSDLEGAQVELKTVKGEDGANLEVYEFQKYMPDLKDKVFAPINRMVDNILFANTTLDVSTGEEQRVLYLRDTLQWMAGSTFKNIVPIVKLSADSYMKAVEAALGTVDKKDTKKSEERKVKQELDFNAIRAEVMKYGAAFNEAKKLDVLNKISADIFGIGNKITDADESQVELLAAALEEIKKKAKQLNITIK</sequence>
<evidence type="ECO:0000313" key="1">
    <source>
        <dbReference type="EMBL" id="QIQ66403.1"/>
    </source>
</evidence>
<dbReference type="EMBL" id="MT119361">
    <property type="protein sequence ID" value="QIQ66403.1"/>
    <property type="molecule type" value="Genomic_DNA"/>
</dbReference>
<dbReference type="Proteomes" id="UP000502113">
    <property type="component" value="Segment"/>
</dbReference>
<dbReference type="SUPFAM" id="SSF52540">
    <property type="entry name" value="P-loop containing nucleoside triphosphate hydrolases"/>
    <property type="match status" value="1"/>
</dbReference>
<protein>
    <submittedName>
        <fullName evidence="1">Uncharacterized protein</fullName>
    </submittedName>
</protein>
<reference evidence="2" key="1">
    <citation type="submission" date="2020-02" db="EMBL/GenBank/DDBJ databases">
        <authorList>
            <person name="Olsen N.S."/>
            <person name="Forero-Junco L."/>
            <person name="Kot W."/>
            <person name="Hansen L.H."/>
        </authorList>
    </citation>
    <scope>NUCLEOTIDE SEQUENCE [LARGE SCALE GENOMIC DNA]</scope>
</reference>